<accession>A0A133UDI3</accession>
<evidence type="ECO:0000313" key="2">
    <source>
        <dbReference type="EMBL" id="KXA92249.1"/>
    </source>
</evidence>
<dbReference type="EMBL" id="LHXN01000066">
    <property type="protein sequence ID" value="KXA92249.1"/>
    <property type="molecule type" value="Genomic_DNA"/>
</dbReference>
<dbReference type="Pfam" id="PF13187">
    <property type="entry name" value="Fer4_9"/>
    <property type="match status" value="1"/>
</dbReference>
<name>A0A133UDI3_9EURY</name>
<dbReference type="PANTHER" id="PTHR43312:SF2">
    <property type="entry name" value="OXIDOREDUCTASE"/>
    <property type="match status" value="1"/>
</dbReference>
<dbReference type="InterPro" id="IPR023210">
    <property type="entry name" value="NADP_OxRdtase_dom"/>
</dbReference>
<reference evidence="2 3" key="1">
    <citation type="journal article" date="2016" name="Sci. Rep.">
        <title>Metabolic traits of an uncultured archaeal lineage -MSBL1- from brine pools of the Red Sea.</title>
        <authorList>
            <person name="Mwirichia R."/>
            <person name="Alam I."/>
            <person name="Rashid M."/>
            <person name="Vinu M."/>
            <person name="Ba-Alawi W."/>
            <person name="Anthony Kamau A."/>
            <person name="Kamanda Ngugi D."/>
            <person name="Goker M."/>
            <person name="Klenk H.P."/>
            <person name="Bajic V."/>
            <person name="Stingl U."/>
        </authorList>
    </citation>
    <scope>NUCLEOTIDE SEQUENCE [LARGE SCALE GENOMIC DNA]</scope>
    <source>
        <strain evidence="2">SCGC-AAA259E17</strain>
    </source>
</reference>
<protein>
    <submittedName>
        <fullName evidence="2">Aldo/keto reductase</fullName>
    </submittedName>
</protein>
<dbReference type="InterPro" id="IPR020471">
    <property type="entry name" value="AKR"/>
</dbReference>
<dbReference type="Proteomes" id="UP000070373">
    <property type="component" value="Unassembled WGS sequence"/>
</dbReference>
<dbReference type="PATRIC" id="fig|1698263.3.peg.1108"/>
<sequence length="396" mass="45851">MQYREFSDDIDYEVSALGFGAMRLPTKDEESFSPNINEDLAIVMIRHAIDNGVNYVDTAWPYHEGASEKLVGKALKGGYRESVKLATKFSWPWMEDELGMEMESEEDYDEYLNKQLKRLQADHIDFYLLHGLSRSDWESYQEMEIFDWLERARDEGRIRHIGFSFHDDLDTFKDIVDGYDWDFCQIMYNYLDQEFQAGREGLQYADDQGLGVVIMEPLRGGRLATDLPSEVREVFKEAETEKDPVEWALLWLWNQPEVSVVLSGMSTLDQVKQNLKIADASEVGKLNENEVELVNRGREEYMDLLAVGCTGCNYCMPCPNGVNITRIFELYNQAEVYGEYEESKENYYELDEDERASGCIACGQCEKACPQNLSIINQLEEVTDYFDDKKPKAIRQ</sequence>
<dbReference type="SUPFAM" id="SSF51430">
    <property type="entry name" value="NAD(P)-linked oxidoreductase"/>
    <property type="match status" value="1"/>
</dbReference>
<gene>
    <name evidence="2" type="ORF">AKJ64_03660</name>
</gene>
<dbReference type="PROSITE" id="PS00198">
    <property type="entry name" value="4FE4S_FER_1"/>
    <property type="match status" value="1"/>
</dbReference>
<dbReference type="PRINTS" id="PR00069">
    <property type="entry name" value="ALDKETRDTASE"/>
</dbReference>
<dbReference type="PROSITE" id="PS51379">
    <property type="entry name" value="4FE4S_FER_2"/>
    <property type="match status" value="1"/>
</dbReference>
<proteinExistence type="predicted"/>
<comment type="caution">
    <text evidence="2">The sequence shown here is derived from an EMBL/GenBank/DDBJ whole genome shotgun (WGS) entry which is preliminary data.</text>
</comment>
<organism evidence="2 3">
    <name type="scientific">candidate division MSBL1 archaeon SCGC-AAA259E17</name>
    <dbReference type="NCBI Taxonomy" id="1698263"/>
    <lineage>
        <taxon>Archaea</taxon>
        <taxon>Methanobacteriati</taxon>
        <taxon>Methanobacteriota</taxon>
        <taxon>candidate division MSBL1</taxon>
    </lineage>
</organism>
<dbReference type="CDD" id="cd19096">
    <property type="entry name" value="AKR_Fe-S_oxidoreductase"/>
    <property type="match status" value="1"/>
</dbReference>
<dbReference type="InterPro" id="IPR036812">
    <property type="entry name" value="NAD(P)_OxRdtase_dom_sf"/>
</dbReference>
<dbReference type="InterPro" id="IPR053135">
    <property type="entry name" value="AKR2_Oxidoreductase"/>
</dbReference>
<dbReference type="Pfam" id="PF00248">
    <property type="entry name" value="Aldo_ket_red"/>
    <property type="match status" value="1"/>
</dbReference>
<keyword evidence="3" id="KW-1185">Reference proteome</keyword>
<dbReference type="InterPro" id="IPR017900">
    <property type="entry name" value="4Fe4S_Fe_S_CS"/>
</dbReference>
<dbReference type="GO" id="GO:0016491">
    <property type="term" value="F:oxidoreductase activity"/>
    <property type="evidence" value="ECO:0007669"/>
    <property type="project" value="InterPro"/>
</dbReference>
<dbReference type="InterPro" id="IPR017896">
    <property type="entry name" value="4Fe4S_Fe-S-bd"/>
</dbReference>
<dbReference type="AlphaFoldDB" id="A0A133UDI3"/>
<dbReference type="Gene3D" id="3.20.20.100">
    <property type="entry name" value="NADP-dependent oxidoreductase domain"/>
    <property type="match status" value="1"/>
</dbReference>
<feature type="domain" description="4Fe-4S ferredoxin-type" evidence="1">
    <location>
        <begin position="346"/>
        <end position="379"/>
    </location>
</feature>
<dbReference type="SUPFAM" id="SSF46548">
    <property type="entry name" value="alpha-helical ferredoxin"/>
    <property type="match status" value="1"/>
</dbReference>
<dbReference type="PANTHER" id="PTHR43312">
    <property type="entry name" value="D-THREO-ALDOSE 1-DEHYDROGENASE"/>
    <property type="match status" value="1"/>
</dbReference>
<evidence type="ECO:0000313" key="3">
    <source>
        <dbReference type="Proteomes" id="UP000070373"/>
    </source>
</evidence>
<dbReference type="Gene3D" id="3.30.70.20">
    <property type="match status" value="1"/>
</dbReference>
<evidence type="ECO:0000259" key="1">
    <source>
        <dbReference type="PROSITE" id="PS51379"/>
    </source>
</evidence>